<gene>
    <name evidence="1" type="ORF">G4D72_11935</name>
</gene>
<protein>
    <recommendedName>
        <fullName evidence="3">Lipoprotein</fullName>
    </recommendedName>
</protein>
<proteinExistence type="predicted"/>
<reference evidence="1 2" key="1">
    <citation type="submission" date="2020-02" db="EMBL/GenBank/DDBJ databases">
        <authorList>
            <person name="Chen W.-M."/>
        </authorList>
    </citation>
    <scope>NUCLEOTIDE SEQUENCE [LARGE SCALE GENOMIC DNA]</scope>
    <source>
        <strain evidence="1 2">KDG-16</strain>
    </source>
</reference>
<dbReference type="PROSITE" id="PS51257">
    <property type="entry name" value="PROKAR_LIPOPROTEIN"/>
    <property type="match status" value="1"/>
</dbReference>
<accession>A0ABX0I834</accession>
<dbReference type="Proteomes" id="UP000800984">
    <property type="component" value="Unassembled WGS sequence"/>
</dbReference>
<evidence type="ECO:0000313" key="2">
    <source>
        <dbReference type="Proteomes" id="UP000800984"/>
    </source>
</evidence>
<evidence type="ECO:0000313" key="1">
    <source>
        <dbReference type="EMBL" id="NHM02816.1"/>
    </source>
</evidence>
<sequence length="116" mass="13412">MKLKSIIKLFNLIICLVFISCGKKSYEGTYVNQFGHTLIIKDSTFEYISYDGMQGVYYNFGKVSENKYSMVLINDSIKNASFFNSVKLDTITLKKKKSKLRNSDYTFRKKLMVKGV</sequence>
<comment type="caution">
    <text evidence="1">The sequence shown here is derived from an EMBL/GenBank/DDBJ whole genome shotgun (WGS) entry which is preliminary data.</text>
</comment>
<organism evidence="1 2">
    <name type="scientific">Flavobacterium difficile</name>
    <dbReference type="NCBI Taxonomy" id="2709659"/>
    <lineage>
        <taxon>Bacteria</taxon>
        <taxon>Pseudomonadati</taxon>
        <taxon>Bacteroidota</taxon>
        <taxon>Flavobacteriia</taxon>
        <taxon>Flavobacteriales</taxon>
        <taxon>Flavobacteriaceae</taxon>
        <taxon>Flavobacterium</taxon>
    </lineage>
</organism>
<dbReference type="EMBL" id="JAAJBT010000008">
    <property type="protein sequence ID" value="NHM02816.1"/>
    <property type="molecule type" value="Genomic_DNA"/>
</dbReference>
<dbReference type="RefSeq" id="WP_166077952.1">
    <property type="nucleotide sequence ID" value="NZ_JAAJBT010000008.1"/>
</dbReference>
<keyword evidence="2" id="KW-1185">Reference proteome</keyword>
<name>A0ABX0I834_9FLAO</name>
<evidence type="ECO:0008006" key="3">
    <source>
        <dbReference type="Google" id="ProtNLM"/>
    </source>
</evidence>